<evidence type="ECO:0000313" key="2">
    <source>
        <dbReference type="Proteomes" id="UP000479293"/>
    </source>
</evidence>
<dbReference type="PROSITE" id="PS51257">
    <property type="entry name" value="PROKAR_LIPOPROTEIN"/>
    <property type="match status" value="1"/>
</dbReference>
<comment type="caution">
    <text evidence="1">The sequence shown here is derived from an EMBL/GenBank/DDBJ whole genome shotgun (WGS) entry which is preliminary data.</text>
</comment>
<gene>
    <name evidence="1" type="ORF">GBK04_06055</name>
</gene>
<protein>
    <submittedName>
        <fullName evidence="1">Uncharacterized protein</fullName>
    </submittedName>
</protein>
<dbReference type="EMBL" id="WHLY01000002">
    <property type="protein sequence ID" value="MPR32931.1"/>
    <property type="molecule type" value="Genomic_DNA"/>
</dbReference>
<proteinExistence type="predicted"/>
<accession>A0A7C9FNE6</accession>
<dbReference type="AlphaFoldDB" id="A0A7C9FNE6"/>
<dbReference type="Proteomes" id="UP000479293">
    <property type="component" value="Unassembled WGS sequence"/>
</dbReference>
<organism evidence="1 2">
    <name type="scientific">Salmonirosea aquatica</name>
    <dbReference type="NCBI Taxonomy" id="2654236"/>
    <lineage>
        <taxon>Bacteria</taxon>
        <taxon>Pseudomonadati</taxon>
        <taxon>Bacteroidota</taxon>
        <taxon>Cytophagia</taxon>
        <taxon>Cytophagales</taxon>
        <taxon>Spirosomataceae</taxon>
        <taxon>Salmonirosea</taxon>
    </lineage>
</organism>
<name>A0A7C9FNE6_9BACT</name>
<keyword evidence="2" id="KW-1185">Reference proteome</keyword>
<sequence>MKKTGMYLLIMGFFISCSKEQTHNESTIYEKEFYSVLNDLIRIKLINTSVIQAETTPVSKAMWQEIRNPLKINLLSDSTLLATKGMYALRAENLMDSAEIRFIYNSIDSTKTIRLDSAKVVVPTISVRKLNKVFNEINREEGYEVLRETYGTSCIIKVSTPLFNSTFTKVILWIDYQCGWKHGQGYIFILEKRKGKWWLIEEVGTWIS</sequence>
<reference evidence="1 2" key="1">
    <citation type="submission" date="2019-10" db="EMBL/GenBank/DDBJ databases">
        <title>Draft Genome Sequence of Cytophagaceae sp. SJW1-29.</title>
        <authorList>
            <person name="Choi A."/>
        </authorList>
    </citation>
    <scope>NUCLEOTIDE SEQUENCE [LARGE SCALE GENOMIC DNA]</scope>
    <source>
        <strain evidence="1 2">SJW1-29</strain>
    </source>
</reference>
<evidence type="ECO:0000313" key="1">
    <source>
        <dbReference type="EMBL" id="MPR32931.1"/>
    </source>
</evidence>
<dbReference type="RefSeq" id="WP_152757788.1">
    <property type="nucleotide sequence ID" value="NZ_WHLY01000002.1"/>
</dbReference>